<reference evidence="3 4" key="1">
    <citation type="submission" date="2024-06" db="EMBL/GenBank/DDBJ databases">
        <title>The Natural Products Discovery Center: Release of the First 8490 Sequenced Strains for Exploring Actinobacteria Biosynthetic Diversity.</title>
        <authorList>
            <person name="Kalkreuter E."/>
            <person name="Kautsar S.A."/>
            <person name="Yang D."/>
            <person name="Bader C.D."/>
            <person name="Teijaro C.N."/>
            <person name="Fluegel L."/>
            <person name="Davis C.M."/>
            <person name="Simpson J.R."/>
            <person name="Lauterbach L."/>
            <person name="Steele A.D."/>
            <person name="Gui C."/>
            <person name="Meng S."/>
            <person name="Li G."/>
            <person name="Viehrig K."/>
            <person name="Ye F."/>
            <person name="Su P."/>
            <person name="Kiefer A.F."/>
            <person name="Nichols A."/>
            <person name="Cepeda A.J."/>
            <person name="Yan W."/>
            <person name="Fan B."/>
            <person name="Jiang Y."/>
            <person name="Adhikari A."/>
            <person name="Zheng C.-J."/>
            <person name="Schuster L."/>
            <person name="Cowan T.M."/>
            <person name="Smanski M.J."/>
            <person name="Chevrette M.G."/>
            <person name="De Carvalho L.P.S."/>
            <person name="Shen B."/>
        </authorList>
    </citation>
    <scope>NUCLEOTIDE SEQUENCE [LARGE SCALE GENOMIC DNA]</scope>
    <source>
        <strain evidence="3 4">NPDC048946</strain>
    </source>
</reference>
<dbReference type="PANTHER" id="PTHR31126:SF1">
    <property type="entry name" value="TYROSINE SPECIFIC PROTEIN PHOSPHATASES DOMAIN-CONTAINING PROTEIN"/>
    <property type="match status" value="1"/>
</dbReference>
<dbReference type="Pfam" id="PF13350">
    <property type="entry name" value="Y_phosphatase3"/>
    <property type="match status" value="1"/>
</dbReference>
<dbReference type="Proteomes" id="UP001551482">
    <property type="component" value="Unassembled WGS sequence"/>
</dbReference>
<dbReference type="SUPFAM" id="SSF52799">
    <property type="entry name" value="(Phosphotyrosine protein) phosphatases II"/>
    <property type="match status" value="1"/>
</dbReference>
<name>A0ABV3DEX5_9ACTN</name>
<dbReference type="RefSeq" id="WP_358352857.1">
    <property type="nucleotide sequence ID" value="NZ_JBEZFP010000025.1"/>
</dbReference>
<comment type="caution">
    <text evidence="3">The sequence shown here is derived from an EMBL/GenBank/DDBJ whole genome shotgun (WGS) entry which is preliminary data.</text>
</comment>
<dbReference type="Gene3D" id="3.90.190.10">
    <property type="entry name" value="Protein tyrosine phosphatase superfamily"/>
    <property type="match status" value="1"/>
</dbReference>
<dbReference type="PANTHER" id="PTHR31126">
    <property type="entry name" value="TYROSINE-PROTEIN PHOSPHATASE"/>
    <property type="match status" value="1"/>
</dbReference>
<dbReference type="PROSITE" id="PS00383">
    <property type="entry name" value="TYR_PHOSPHATASE_1"/>
    <property type="match status" value="1"/>
</dbReference>
<evidence type="ECO:0000256" key="1">
    <source>
        <dbReference type="ARBA" id="ARBA00009580"/>
    </source>
</evidence>
<dbReference type="InterPro" id="IPR000387">
    <property type="entry name" value="Tyr_Pase_dom"/>
</dbReference>
<protein>
    <submittedName>
        <fullName evidence="3">Tyrosine-protein phosphatase</fullName>
        <ecNumber evidence="3">3.1.3.48</ecNumber>
    </submittedName>
</protein>
<evidence type="ECO:0000313" key="3">
    <source>
        <dbReference type="EMBL" id="MEU8134306.1"/>
    </source>
</evidence>
<dbReference type="InterPro" id="IPR026893">
    <property type="entry name" value="Tyr/Ser_Pase_IphP-type"/>
</dbReference>
<proteinExistence type="inferred from homology"/>
<feature type="domain" description="Tyrosine specific protein phosphatases" evidence="2">
    <location>
        <begin position="142"/>
        <end position="196"/>
    </location>
</feature>
<comment type="similarity">
    <text evidence="1">Belongs to the protein-tyrosine phosphatase family.</text>
</comment>
<gene>
    <name evidence="3" type="ORF">AB0C36_12430</name>
</gene>
<dbReference type="EMBL" id="JBEZFP010000025">
    <property type="protein sequence ID" value="MEU8134306.1"/>
    <property type="molecule type" value="Genomic_DNA"/>
</dbReference>
<organism evidence="3 4">
    <name type="scientific">Streptodolium elevatio</name>
    <dbReference type="NCBI Taxonomy" id="3157996"/>
    <lineage>
        <taxon>Bacteria</taxon>
        <taxon>Bacillati</taxon>
        <taxon>Actinomycetota</taxon>
        <taxon>Actinomycetes</taxon>
        <taxon>Kitasatosporales</taxon>
        <taxon>Streptomycetaceae</taxon>
        <taxon>Streptodolium</taxon>
    </lineage>
</organism>
<evidence type="ECO:0000313" key="4">
    <source>
        <dbReference type="Proteomes" id="UP001551482"/>
    </source>
</evidence>
<dbReference type="InterPro" id="IPR029021">
    <property type="entry name" value="Prot-tyrosine_phosphatase-like"/>
</dbReference>
<dbReference type="GO" id="GO:0004725">
    <property type="term" value="F:protein tyrosine phosphatase activity"/>
    <property type="evidence" value="ECO:0007669"/>
    <property type="project" value="UniProtKB-EC"/>
</dbReference>
<dbReference type="PROSITE" id="PS50056">
    <property type="entry name" value="TYR_PHOSPHATASE_2"/>
    <property type="match status" value="1"/>
</dbReference>
<dbReference type="InterPro" id="IPR016130">
    <property type="entry name" value="Tyr_Pase_AS"/>
</dbReference>
<accession>A0ABV3DEX5</accession>
<dbReference type="EC" id="3.1.3.48" evidence="3"/>
<keyword evidence="4" id="KW-1185">Reference proteome</keyword>
<evidence type="ECO:0000259" key="2">
    <source>
        <dbReference type="PROSITE" id="PS50056"/>
    </source>
</evidence>
<sequence>MHEIGWLDLPNQLNARDVGGLPLAGGGSTRAGVLMRCETPDLLTDEAVARLSSAYGVRHVFDLRSVGEGLPVVQWPGIVRHSMPLLGRRAGAAQDADEARGVGDISAGQVDVLGDDADLDLATVDVHGAGRLYMGMAERGKDAFAQALRLLTDDDAGPTLVHCTAGKDRTGVLVALLLSVVGVERQAIVDDYSATRIHLREMFRRIDRIPSQPRLQPGTPAAAALRDAAPESMEAFLDAVGERYGTAAEFFLKAGAEPVWIERWRERFVDA</sequence>
<keyword evidence="3" id="KW-0378">Hydrolase</keyword>